<dbReference type="AlphaFoldDB" id="A0A926DYU2"/>
<comment type="caution">
    <text evidence="1">The sequence shown here is derived from an EMBL/GenBank/DDBJ whole genome shotgun (WGS) entry which is preliminary data.</text>
</comment>
<gene>
    <name evidence="1" type="ORF">H8711_10485</name>
</gene>
<dbReference type="Proteomes" id="UP000653127">
    <property type="component" value="Unassembled WGS sequence"/>
</dbReference>
<protein>
    <submittedName>
        <fullName evidence="1">Uncharacterized protein</fullName>
    </submittedName>
</protein>
<accession>A0A926DYU2</accession>
<reference evidence="1" key="1">
    <citation type="submission" date="2020-08" db="EMBL/GenBank/DDBJ databases">
        <title>Genome public.</title>
        <authorList>
            <person name="Liu C."/>
            <person name="Sun Q."/>
        </authorList>
    </citation>
    <scope>NUCLEOTIDE SEQUENCE</scope>
    <source>
        <strain evidence="1">NSJ-31</strain>
    </source>
</reference>
<sequence length="172" mass="19808">MGFNLNKAKAAKEEILKSFTPLELNENNVQAIFNRCLATKEDDLDDVTSSVLFQRDLGYDEDSKPIFFHKGRLEKNKKNILYLLGQFKTVHEDDLRLTSATAIYRYDGAKWTVDTVTLMELFHLGEVIHGIQPFTKKSNTAHIARLLVKPTLSPKDPAFPAWWEQHKGEWED</sequence>
<keyword evidence="2" id="KW-1185">Reference proteome</keyword>
<evidence type="ECO:0000313" key="2">
    <source>
        <dbReference type="Proteomes" id="UP000653127"/>
    </source>
</evidence>
<organism evidence="1 2">
    <name type="scientific">Ligaoa zhengdingensis</name>
    <dbReference type="NCBI Taxonomy" id="2763658"/>
    <lineage>
        <taxon>Bacteria</taxon>
        <taxon>Bacillati</taxon>
        <taxon>Bacillota</taxon>
        <taxon>Clostridia</taxon>
        <taxon>Eubacteriales</taxon>
        <taxon>Oscillospiraceae</taxon>
        <taxon>Ligaoa</taxon>
    </lineage>
</organism>
<name>A0A926DYU2_9FIRM</name>
<dbReference type="RefSeq" id="WP_249283396.1">
    <property type="nucleotide sequence ID" value="NZ_JACRST010000018.1"/>
</dbReference>
<proteinExistence type="predicted"/>
<dbReference type="EMBL" id="JACRST010000018">
    <property type="protein sequence ID" value="MBC8547351.1"/>
    <property type="molecule type" value="Genomic_DNA"/>
</dbReference>
<evidence type="ECO:0000313" key="1">
    <source>
        <dbReference type="EMBL" id="MBC8547351.1"/>
    </source>
</evidence>